<dbReference type="RefSeq" id="WP_188841816.1">
    <property type="nucleotide sequence ID" value="NZ_BMOT01000007.1"/>
</dbReference>
<organism evidence="1 2">
    <name type="scientific">Shewanella aestuarii</name>
    <dbReference type="NCBI Taxonomy" id="1028752"/>
    <lineage>
        <taxon>Bacteria</taxon>
        <taxon>Pseudomonadati</taxon>
        <taxon>Pseudomonadota</taxon>
        <taxon>Gammaproteobacteria</taxon>
        <taxon>Alteromonadales</taxon>
        <taxon>Shewanellaceae</taxon>
        <taxon>Shewanella</taxon>
    </lineage>
</organism>
<dbReference type="Gene3D" id="2.60.120.10">
    <property type="entry name" value="Jelly Rolls"/>
    <property type="match status" value="1"/>
</dbReference>
<dbReference type="Pfam" id="PF05962">
    <property type="entry name" value="HutD"/>
    <property type="match status" value="1"/>
</dbReference>
<dbReference type="Proteomes" id="UP001203212">
    <property type="component" value="Unassembled WGS sequence"/>
</dbReference>
<dbReference type="PANTHER" id="PTHR37943">
    <property type="entry name" value="PROTEIN VES"/>
    <property type="match status" value="1"/>
</dbReference>
<dbReference type="SUPFAM" id="SSF51182">
    <property type="entry name" value="RmlC-like cupins"/>
    <property type="match status" value="1"/>
</dbReference>
<reference evidence="1 2" key="1">
    <citation type="submission" date="2022-01" db="EMBL/GenBank/DDBJ databases">
        <title>Whole genome-based taxonomy of the Shewanellaceae.</title>
        <authorList>
            <person name="Martin-Rodriguez A.J."/>
        </authorList>
    </citation>
    <scope>NUCLEOTIDE SEQUENCE [LARGE SCALE GENOMIC DNA]</scope>
    <source>
        <strain evidence="1 2">JCM 17801</strain>
    </source>
</reference>
<name>A0ABT0L421_9GAMM</name>
<gene>
    <name evidence="1" type="ORF">L2689_12090</name>
</gene>
<keyword evidence="2" id="KW-1185">Reference proteome</keyword>
<dbReference type="EMBL" id="JAKILK010000006">
    <property type="protein sequence ID" value="MCL1117976.1"/>
    <property type="molecule type" value="Genomic_DNA"/>
</dbReference>
<dbReference type="PANTHER" id="PTHR37943:SF1">
    <property type="entry name" value="PROTEIN VES"/>
    <property type="match status" value="1"/>
</dbReference>
<dbReference type="InterPro" id="IPR011051">
    <property type="entry name" value="RmlC_Cupin_sf"/>
</dbReference>
<evidence type="ECO:0000313" key="1">
    <source>
        <dbReference type="EMBL" id="MCL1117976.1"/>
    </source>
</evidence>
<evidence type="ECO:0000313" key="2">
    <source>
        <dbReference type="Proteomes" id="UP001203212"/>
    </source>
</evidence>
<dbReference type="InterPro" id="IPR014710">
    <property type="entry name" value="RmlC-like_jellyroll"/>
</dbReference>
<accession>A0ABT0L421</accession>
<proteinExistence type="predicted"/>
<sequence>MLYKFCQCTETPWKNGHGSTFQRYIYPLEANLENFDIRISMAKVQTHGPFSLFSQIDRHLVILEGDGLRLMQDDDPETLLINSSSAPFSFKGELSINSQLINSTVLDFNVMVRRGVFQAKVSRHQLATGNLPALPGELMVLFLANATYQDETTESHPITQYDLLATTGDEINHWHYISPTPVLLIQIQKVIESTPTLG</sequence>
<dbReference type="InterPro" id="IPR010282">
    <property type="entry name" value="Uncharacterised_HutD/Ves"/>
</dbReference>
<dbReference type="CDD" id="cd20293">
    <property type="entry name" value="cupin_HutD_N"/>
    <property type="match status" value="1"/>
</dbReference>
<protein>
    <submittedName>
        <fullName evidence="1">HutD family protein</fullName>
    </submittedName>
</protein>
<comment type="caution">
    <text evidence="1">The sequence shown here is derived from an EMBL/GenBank/DDBJ whole genome shotgun (WGS) entry which is preliminary data.</text>
</comment>